<protein>
    <submittedName>
        <fullName evidence="5">Uncharacterized protein</fullName>
    </submittedName>
</protein>
<evidence type="ECO:0000256" key="2">
    <source>
        <dbReference type="ARBA" id="ARBA00022741"/>
    </source>
</evidence>
<dbReference type="Gene3D" id="3.40.50.300">
    <property type="entry name" value="P-loop containing nucleotide triphosphate hydrolases"/>
    <property type="match status" value="1"/>
</dbReference>
<dbReference type="GO" id="GO:0005525">
    <property type="term" value="F:GTP binding"/>
    <property type="evidence" value="ECO:0007669"/>
    <property type="project" value="UniProtKB-KW"/>
</dbReference>
<dbReference type="AlphaFoldDB" id="A0A7S4VAK1"/>
<dbReference type="PROSITE" id="PS51419">
    <property type="entry name" value="RAB"/>
    <property type="match status" value="1"/>
</dbReference>
<dbReference type="CDD" id="cd00154">
    <property type="entry name" value="Rab"/>
    <property type="match status" value="1"/>
</dbReference>
<evidence type="ECO:0000256" key="1">
    <source>
        <dbReference type="ARBA" id="ARBA00006270"/>
    </source>
</evidence>
<accession>A0A7S4VAK1</accession>
<organism evidence="5">
    <name type="scientific">Ditylum brightwellii</name>
    <dbReference type="NCBI Taxonomy" id="49249"/>
    <lineage>
        <taxon>Eukaryota</taxon>
        <taxon>Sar</taxon>
        <taxon>Stramenopiles</taxon>
        <taxon>Ochrophyta</taxon>
        <taxon>Bacillariophyta</taxon>
        <taxon>Mediophyceae</taxon>
        <taxon>Lithodesmiophycidae</taxon>
        <taxon>Lithodesmiales</taxon>
        <taxon>Lithodesmiaceae</taxon>
        <taxon>Ditylum</taxon>
    </lineage>
</organism>
<dbReference type="PANTHER" id="PTHR47981">
    <property type="entry name" value="RAB FAMILY"/>
    <property type="match status" value="1"/>
</dbReference>
<reference evidence="5" key="1">
    <citation type="submission" date="2021-01" db="EMBL/GenBank/DDBJ databases">
        <authorList>
            <person name="Corre E."/>
            <person name="Pelletier E."/>
            <person name="Niang G."/>
            <person name="Scheremetjew M."/>
            <person name="Finn R."/>
            <person name="Kale V."/>
            <person name="Holt S."/>
            <person name="Cochrane G."/>
            <person name="Meng A."/>
            <person name="Brown T."/>
            <person name="Cohen L."/>
        </authorList>
    </citation>
    <scope>NUCLEOTIDE SEQUENCE</scope>
    <source>
        <strain evidence="5">GSO104</strain>
    </source>
</reference>
<keyword evidence="3" id="KW-0342">GTP-binding</keyword>
<dbReference type="InterPro" id="IPR027417">
    <property type="entry name" value="P-loop_NTPase"/>
</dbReference>
<proteinExistence type="inferred from homology"/>
<name>A0A7S4VAK1_9STRA</name>
<evidence type="ECO:0000313" key="5">
    <source>
        <dbReference type="EMBL" id="CAE4586417.1"/>
    </source>
</evidence>
<evidence type="ECO:0000256" key="4">
    <source>
        <dbReference type="SAM" id="MobiDB-lite"/>
    </source>
</evidence>
<evidence type="ECO:0000256" key="3">
    <source>
        <dbReference type="ARBA" id="ARBA00023134"/>
    </source>
</evidence>
<dbReference type="Pfam" id="PF08477">
    <property type="entry name" value="Roc"/>
    <property type="match status" value="1"/>
</dbReference>
<gene>
    <name evidence="5" type="ORF">DBRI00130_LOCUS4155</name>
</gene>
<dbReference type="PRINTS" id="PR00449">
    <property type="entry name" value="RASTRNSFRMNG"/>
</dbReference>
<keyword evidence="2" id="KW-0547">Nucleotide-binding</keyword>
<dbReference type="SMART" id="SM00175">
    <property type="entry name" value="RAB"/>
    <property type="match status" value="1"/>
</dbReference>
<dbReference type="SUPFAM" id="SSF52540">
    <property type="entry name" value="P-loop containing nucleoside triphosphate hydrolases"/>
    <property type="match status" value="1"/>
</dbReference>
<dbReference type="EMBL" id="HBNS01005110">
    <property type="protein sequence ID" value="CAE4586417.1"/>
    <property type="molecule type" value="Transcribed_RNA"/>
</dbReference>
<sequence length="422" mass="48052">MVSETSPYCYSHHSHPHHNLNNHRHHNGQHCHLNKTGRKRTIESSTRSNLIQGFVGGTQSDKRRRQQLRLKCIVLGATGVGKTSILRRLVHNTFDPHRDSTLGADFYTYRIKNPLLLKQKNSNAHHDQDGSGGSHNDISSSEYDQKRKTKSYSDRQYVSLQLWDTAGKERDLKKERTITTSTNKNNKHRGRVPTLGNAFFTNADVAMLVYDATSSVSFMQLINWHSELITRLGQCCHCYYCCDDEKCANDNHNGNNKNSSSTSFNDTKRMNGTSRYYYCKKSMPVLVVANKLDRVRMEMSKPIRRKIVPQRDVMGLNGKFRGKDCRYEYCAGTTPPAPTLAAVGEQRRGSLTYNMTDSDWTNDYSYLNSVMTAEDGSLPDKDMVLLWCRRNGLHHVEVSALDGEFILPQGEKIKEALVAKHV</sequence>
<comment type="similarity">
    <text evidence="1">Belongs to the small GTPase superfamily. Rab family.</text>
</comment>
<dbReference type="PANTHER" id="PTHR47981:SF20">
    <property type="entry name" value="RAS-RELATED PROTEIN RAB-7A"/>
    <property type="match status" value="1"/>
</dbReference>
<feature type="region of interest" description="Disordered" evidence="4">
    <location>
        <begin position="121"/>
        <end position="150"/>
    </location>
</feature>